<dbReference type="PANTHER" id="PTHR10366:SF611">
    <property type="entry name" value="NAD-DEPENDENT EPIMERASE_DEHYDRATASE DOMAIN-CONTAINING PROTEIN"/>
    <property type="match status" value="1"/>
</dbReference>
<dbReference type="Pfam" id="PF01370">
    <property type="entry name" value="Epimerase"/>
    <property type="match status" value="1"/>
</dbReference>
<dbReference type="InterPro" id="IPR036291">
    <property type="entry name" value="NAD(P)-bd_dom_sf"/>
</dbReference>
<proteinExistence type="predicted"/>
<evidence type="ECO:0000256" key="2">
    <source>
        <dbReference type="ARBA" id="ARBA00023002"/>
    </source>
</evidence>
<name>A0ABC8UZJ4_9AQUA</name>
<accession>A0ABC8UZJ4</accession>
<feature type="domain" description="NAD-dependent epimerase/dehydratase" evidence="3">
    <location>
        <begin position="20"/>
        <end position="117"/>
    </location>
</feature>
<evidence type="ECO:0000313" key="4">
    <source>
        <dbReference type="EMBL" id="CAK9186521.1"/>
    </source>
</evidence>
<dbReference type="Proteomes" id="UP001642360">
    <property type="component" value="Unassembled WGS sequence"/>
</dbReference>
<dbReference type="SUPFAM" id="SSF51735">
    <property type="entry name" value="NAD(P)-binding Rossmann-fold domains"/>
    <property type="match status" value="1"/>
</dbReference>
<protein>
    <recommendedName>
        <fullName evidence="3">NAD-dependent epimerase/dehydratase domain-containing protein</fullName>
    </recommendedName>
</protein>
<dbReference type="Gene3D" id="3.40.50.720">
    <property type="entry name" value="NAD(P)-binding Rossmann-like Domain"/>
    <property type="match status" value="1"/>
</dbReference>
<sequence>MQPLKGALEFSTSPARLISLEVMTKRAVKQVVYTSGSATVMFNHKDQGTTDESTWTDLDFFRSLNTGYSHVVVKAKIDRVAWEFAEEHGFDLVTVVPPLVLGPFICNNFPGSVHGTVFDLRQLYTYDQGYIFAYGDDDMEK</sequence>
<dbReference type="GO" id="GO:0016491">
    <property type="term" value="F:oxidoreductase activity"/>
    <property type="evidence" value="ECO:0007669"/>
    <property type="project" value="UniProtKB-KW"/>
</dbReference>
<evidence type="ECO:0000256" key="1">
    <source>
        <dbReference type="ARBA" id="ARBA00022857"/>
    </source>
</evidence>
<dbReference type="EMBL" id="CAUOFW020009613">
    <property type="protein sequence ID" value="CAK9186521.1"/>
    <property type="molecule type" value="Genomic_DNA"/>
</dbReference>
<evidence type="ECO:0000313" key="5">
    <source>
        <dbReference type="Proteomes" id="UP001642360"/>
    </source>
</evidence>
<dbReference type="InterPro" id="IPR001509">
    <property type="entry name" value="Epimerase_deHydtase"/>
</dbReference>
<keyword evidence="2" id="KW-0560">Oxidoreductase</keyword>
<dbReference type="PANTHER" id="PTHR10366">
    <property type="entry name" value="NAD DEPENDENT EPIMERASE/DEHYDRATASE"/>
    <property type="match status" value="1"/>
</dbReference>
<comment type="caution">
    <text evidence="4">The sequence shown here is derived from an EMBL/GenBank/DDBJ whole genome shotgun (WGS) entry which is preliminary data.</text>
</comment>
<reference evidence="4 5" key="1">
    <citation type="submission" date="2024-02" db="EMBL/GenBank/DDBJ databases">
        <authorList>
            <person name="Vignale AGUSTIN F."/>
            <person name="Sosa J E."/>
            <person name="Modenutti C."/>
        </authorList>
    </citation>
    <scope>NUCLEOTIDE SEQUENCE [LARGE SCALE GENOMIC DNA]</scope>
</reference>
<gene>
    <name evidence="4" type="ORF">ILEXP_LOCUS57016</name>
</gene>
<keyword evidence="1" id="KW-0521">NADP</keyword>
<dbReference type="InterPro" id="IPR050425">
    <property type="entry name" value="NAD(P)_dehydrat-like"/>
</dbReference>
<keyword evidence="5" id="KW-1185">Reference proteome</keyword>
<evidence type="ECO:0000259" key="3">
    <source>
        <dbReference type="Pfam" id="PF01370"/>
    </source>
</evidence>
<dbReference type="AlphaFoldDB" id="A0ABC8UZJ4"/>
<organism evidence="4 5">
    <name type="scientific">Ilex paraguariensis</name>
    <name type="common">yerba mate</name>
    <dbReference type="NCBI Taxonomy" id="185542"/>
    <lineage>
        <taxon>Eukaryota</taxon>
        <taxon>Viridiplantae</taxon>
        <taxon>Streptophyta</taxon>
        <taxon>Embryophyta</taxon>
        <taxon>Tracheophyta</taxon>
        <taxon>Spermatophyta</taxon>
        <taxon>Magnoliopsida</taxon>
        <taxon>eudicotyledons</taxon>
        <taxon>Gunneridae</taxon>
        <taxon>Pentapetalae</taxon>
        <taxon>asterids</taxon>
        <taxon>campanulids</taxon>
        <taxon>Aquifoliales</taxon>
        <taxon>Aquifoliaceae</taxon>
        <taxon>Ilex</taxon>
    </lineage>
</organism>